<feature type="transmembrane region" description="Helical" evidence="13">
    <location>
        <begin position="610"/>
        <end position="629"/>
    </location>
</feature>
<keyword evidence="3" id="KW-0597">Phosphoprotein</keyword>
<dbReference type="Ensembl" id="ENSENLT00000026308.1">
    <property type="protein sequence ID" value="ENSENLP00000025503.1"/>
    <property type="gene ID" value="ENSENLG00000004852.1"/>
</dbReference>
<feature type="domain" description="ABC transporter" evidence="14">
    <location>
        <begin position="827"/>
        <end position="1058"/>
    </location>
</feature>
<evidence type="ECO:0000256" key="12">
    <source>
        <dbReference type="ARBA" id="ARBA00034036"/>
    </source>
</evidence>
<evidence type="ECO:0000256" key="4">
    <source>
        <dbReference type="ARBA" id="ARBA00022692"/>
    </source>
</evidence>
<dbReference type="SUPFAM" id="SSF52540">
    <property type="entry name" value="P-loop containing nucleoside triphosphate hydrolases"/>
    <property type="match status" value="2"/>
</dbReference>
<keyword evidence="8 13" id="KW-1133">Transmembrane helix</keyword>
<feature type="transmembrane region" description="Helical" evidence="13">
    <location>
        <begin position="701"/>
        <end position="720"/>
    </location>
</feature>
<dbReference type="FunFam" id="3.40.50.300:FF:000264">
    <property type="entry name" value="ATP-binding cassette, sub-family A (ABC1), member 1"/>
    <property type="match status" value="1"/>
</dbReference>
<evidence type="ECO:0000256" key="8">
    <source>
        <dbReference type="ARBA" id="ARBA00022989"/>
    </source>
</evidence>
<evidence type="ECO:0000313" key="16">
    <source>
        <dbReference type="Proteomes" id="UP000472264"/>
    </source>
</evidence>
<evidence type="ECO:0000256" key="7">
    <source>
        <dbReference type="ARBA" id="ARBA00022967"/>
    </source>
</evidence>
<name>A0A665V0W7_ECHNA</name>
<evidence type="ECO:0000256" key="2">
    <source>
        <dbReference type="ARBA" id="ARBA00012189"/>
    </source>
</evidence>
<feature type="domain" description="ABC transporter" evidence="14">
    <location>
        <begin position="1711"/>
        <end position="1943"/>
    </location>
</feature>
<feature type="transmembrane region" description="Helical" evidence="13">
    <location>
        <begin position="1537"/>
        <end position="1556"/>
    </location>
</feature>
<feature type="transmembrane region" description="Helical" evidence="13">
    <location>
        <begin position="571"/>
        <end position="590"/>
    </location>
</feature>
<keyword evidence="7" id="KW-1278">Translocase</keyword>
<keyword evidence="6" id="KW-0067">ATP-binding</keyword>
<evidence type="ECO:0000256" key="1">
    <source>
        <dbReference type="ARBA" id="ARBA00004141"/>
    </source>
</evidence>
<dbReference type="InterPro" id="IPR026082">
    <property type="entry name" value="ABCA"/>
</dbReference>
<dbReference type="InterPro" id="IPR027417">
    <property type="entry name" value="P-loop_NTPase"/>
</dbReference>
<dbReference type="GO" id="GO:0016020">
    <property type="term" value="C:membrane"/>
    <property type="evidence" value="ECO:0007669"/>
    <property type="project" value="UniProtKB-SubCell"/>
</dbReference>
<dbReference type="InterPro" id="IPR017871">
    <property type="entry name" value="ABC_transporter-like_CS"/>
</dbReference>
<dbReference type="InterPro" id="IPR003593">
    <property type="entry name" value="AAA+_ATPase"/>
</dbReference>
<keyword evidence="9 13" id="KW-0472">Membrane</keyword>
<protein>
    <recommendedName>
        <fullName evidence="2">P-type phospholipid transporter</fullName>
        <ecNumber evidence="2">7.6.2.1</ecNumber>
    </recommendedName>
</protein>
<feature type="transmembrane region" description="Helical" evidence="13">
    <location>
        <begin position="1499"/>
        <end position="1525"/>
    </location>
</feature>
<dbReference type="InterPro" id="IPR013525">
    <property type="entry name" value="ABC2_TM"/>
</dbReference>
<dbReference type="GO" id="GO:0005548">
    <property type="term" value="F:phospholipid transporter activity"/>
    <property type="evidence" value="ECO:0007669"/>
    <property type="project" value="UniProtKB-ARBA"/>
</dbReference>
<feature type="transmembrane region" description="Helical" evidence="13">
    <location>
        <begin position="1457"/>
        <end position="1479"/>
    </location>
</feature>
<feature type="transmembrane region" description="Helical" evidence="13">
    <location>
        <begin position="743"/>
        <end position="766"/>
    </location>
</feature>
<keyword evidence="10" id="KW-1015">Disulfide bond</keyword>
<keyword evidence="16" id="KW-1185">Reference proteome</keyword>
<sequence>MKTPHRKAPGPGTKPNLELWGNSGNHYAAMLPPGSFNWNKITHTKLQCITRQSQNQVNPVNPVNSKEVCHFPNKAMPSAGTLPWVQGIICNANNPCFRNPTPGESPGVVGNFNDSIFHYCVPEPLRAFLLFIQVLTKGFGFHLRDLCNSTPLEEFVHIADNNVSRMTQEIICKSSSDWLDKAQSHFLFVLFFFCVCLHQLASMKSWKDMRKEILYLTANATDPPNQIYQAVSRIVCGHPEGGGLKIKSLNWYEDNNYKALFGNHGNDSDSEPLSAYDNSSTPYCNNLVRGLESSPISRMIWRALKPLLMGKILYTPDTPATQRIISEVNKTFQEFGVLRDLGGMWDEMRPKIWNFMENSEEMDLVRTLLQNNASAAFLNTQLSETEWQVSDVSEFLSKASEDQRPAGSTFTWRDVFNETDQAIQTISRFMECVNLDKLEPVANEERLVNKSMGLLDHQKFWAGIVFPDIAHSNSTDLPPNVNYKIRMDIDNVERTNKIKDGYWDPGPRADPFEDLRYVWGGFSYLQDVIEQGIIRAITGTKEKTGIYIQQMPYPCYVDDIFLRVMSRSMPLFMTLAWMYSVAIIIKGVVYEKEARLKETMRIMGLNNCTLWLSWFISSLIPLLISAGLLMGNLLPYSDPGVVFLFLGSFGIVTIMQCFLISTLFSRANLAAACGGIIYFTLYLPYVLCVAWQDYVGFGAKVVVSLLSPVAFGFGCEYFALFEEQGVGIQWSNLLASPLEEDSYNLTTSICLMLFDAVLYGLMTWYIEAVFPGQYGIPRPWYFPFTRTYWCGEKENKNISATLSKKGNAEGTNNSLFHEEPGHIDPGVYIENLVKVYSHGNKLAVDGLSLRFYEGQITSFLGHNGAGKTTTMSILTGLFPPTSGTAYILGKDIRTELSTIRQNLGVCPQHNVLFSMLTVEEHIWFYGRLKGLPEEKVKAEMEQIVNDVGLPHKRNSRTSTLSGGMQRKLSVALAFVGGSKVVILDEPTAGVDPYARRGIWDLLLKYRQGRTIILSTHHMDEADILGDRIAIISHGKLCCVGSSLFLKTHLGTGYYLTLVKRDYDLTLQSCRNSLGMFNRLTLCPKPITRVIDVSLISNVIFKHVREARLVEDLGHELTYVLPYQSAKDGAFVELFHELDDRLTDLGISSYGISDTTLEEIFLKVAEDNSSTLGVQGKASLHRYANTIFNTLIFCVDLTTAGVSAVDQHTLTSLILSFHVCLMVFFQIVLPAVFVCIALVFSLIVPPFGKYPSLALDPNSVNLITIMIIKIILFQSIIPCTAVEDEWSVPQISLSVKDMFEKGNWTMENPSPLCECSCKGRKRMLPECPAGAGGLPPPQISEEDTLQNLTGRNISDYLVKTYAQIIGKSKLLPVSSIFPLRLQKLKCHICCLFLQIWFNNKGWHSMSSFLNVMNNGILRASLPAGKDPSKFGITAYNHPLNLTKEQLSQVALMTTSVDVLVSICVIFAMSFVPASFVVFLIQERVNKAKHMQFISGVQPFLYWLANFVWDMCNYIVPATLVIIIFVCFQQDAYVSSTNLPVLALLLLLYGWSITPLMYPASFFFKIPSTAYVVLTSVNILIGINGSVSTFVLELFGSNEIGGINDILKNVFLIFPHFCLGRGLIDMVKNQAMADALERFGENRFRSPLAWDMVGKNLFAMAIEGVIFFCITVLIQYRFCIKARWGKPPIGEEDEDVARERCRILSGGGQSDILELRQLTKIYKRKQKPAVDRLCVGIPPGECFGLLGVNGAGKTSTFKMLTGDSLVTSGEAYLAGKSVTTEIDEVHQNMGYCPQFDAINDLLTGREHLEFYAILRGVPEKEVCEVAEWGIRKLGLVKYVDKAAGSYSGGNMRKLSTAIALIGGPPVVFLDEPTTGMDPKARRALWNAILSIIKEGRSVVLTSHSMEECEALCTRMAIMVNGRFRCLGSVQHLKNRFGDGYTIILRVAGPNPDLRPVMVFIEQELPGSTLKEKHRNMLQYQLPSSLTSLARIFSLLSKNKEVLSIEDYSVSQTTLDQVFVNFAKDQSDEDHLKDVHLSKRDAVVVDFSQLNSFLTDKTRESCV</sequence>
<gene>
    <name evidence="15" type="primary">LOC115035431</name>
</gene>
<organism evidence="15 16">
    <name type="scientific">Echeneis naucrates</name>
    <name type="common">Live sharksucker</name>
    <dbReference type="NCBI Taxonomy" id="173247"/>
    <lineage>
        <taxon>Eukaryota</taxon>
        <taxon>Metazoa</taxon>
        <taxon>Chordata</taxon>
        <taxon>Craniata</taxon>
        <taxon>Vertebrata</taxon>
        <taxon>Euteleostomi</taxon>
        <taxon>Actinopterygii</taxon>
        <taxon>Neopterygii</taxon>
        <taxon>Teleostei</taxon>
        <taxon>Neoteleostei</taxon>
        <taxon>Acanthomorphata</taxon>
        <taxon>Carangaria</taxon>
        <taxon>Carangiformes</taxon>
        <taxon>Echeneidae</taxon>
        <taxon>Echeneis</taxon>
    </lineage>
</organism>
<dbReference type="PROSITE" id="PS50893">
    <property type="entry name" value="ABC_TRANSPORTER_2"/>
    <property type="match status" value="2"/>
</dbReference>
<evidence type="ECO:0000256" key="13">
    <source>
        <dbReference type="SAM" id="Phobius"/>
    </source>
</evidence>
<dbReference type="EC" id="7.6.2.1" evidence="2"/>
<dbReference type="PANTHER" id="PTHR19229">
    <property type="entry name" value="ATP-BINDING CASSETTE TRANSPORTER SUBFAMILY A ABCA"/>
    <property type="match status" value="1"/>
</dbReference>
<feature type="transmembrane region" description="Helical" evidence="13">
    <location>
        <begin position="669"/>
        <end position="689"/>
    </location>
</feature>
<evidence type="ECO:0000256" key="6">
    <source>
        <dbReference type="ARBA" id="ARBA00022840"/>
    </source>
</evidence>
<dbReference type="Proteomes" id="UP000472264">
    <property type="component" value="Chromosome 1"/>
</dbReference>
<dbReference type="SMART" id="SM00382">
    <property type="entry name" value="AAA"/>
    <property type="match status" value="2"/>
</dbReference>
<feature type="transmembrane region" description="Helical" evidence="13">
    <location>
        <begin position="1568"/>
        <end position="1592"/>
    </location>
</feature>
<evidence type="ECO:0000256" key="9">
    <source>
        <dbReference type="ARBA" id="ARBA00023136"/>
    </source>
</evidence>
<dbReference type="InterPro" id="IPR056264">
    <property type="entry name" value="R2_ABCA1-4-like"/>
</dbReference>
<feature type="transmembrane region" description="Helical" evidence="13">
    <location>
        <begin position="1655"/>
        <end position="1674"/>
    </location>
</feature>
<evidence type="ECO:0000256" key="3">
    <source>
        <dbReference type="ARBA" id="ARBA00022553"/>
    </source>
</evidence>
<reference evidence="15" key="1">
    <citation type="submission" date="2021-04" db="EMBL/GenBank/DDBJ databases">
        <authorList>
            <consortium name="Wellcome Sanger Institute Data Sharing"/>
        </authorList>
    </citation>
    <scope>NUCLEOTIDE SEQUENCE [LARGE SCALE GENOMIC DNA]</scope>
</reference>
<proteinExistence type="predicted"/>
<reference evidence="15" key="3">
    <citation type="submission" date="2025-09" db="UniProtKB">
        <authorList>
            <consortium name="Ensembl"/>
        </authorList>
    </citation>
    <scope>IDENTIFICATION</scope>
</reference>
<dbReference type="GO" id="GO:0140326">
    <property type="term" value="F:ATPase-coupled intramembrane lipid transporter activity"/>
    <property type="evidence" value="ECO:0007669"/>
    <property type="project" value="UniProtKB-EC"/>
</dbReference>
<evidence type="ECO:0000256" key="10">
    <source>
        <dbReference type="ARBA" id="ARBA00023157"/>
    </source>
</evidence>
<accession>A0A665V0W7</accession>
<dbReference type="PANTHER" id="PTHR19229:SF34">
    <property type="entry name" value="PHOSPHOLIPID-TRANSPORTING ATPASE ABCA1"/>
    <property type="match status" value="1"/>
</dbReference>
<dbReference type="CDD" id="cd03263">
    <property type="entry name" value="ABC_subfamily_A"/>
    <property type="match status" value="2"/>
</dbReference>
<dbReference type="GO" id="GO:0140359">
    <property type="term" value="F:ABC-type transporter activity"/>
    <property type="evidence" value="ECO:0007669"/>
    <property type="project" value="InterPro"/>
</dbReference>
<dbReference type="Gene3D" id="3.40.50.300">
    <property type="entry name" value="P-loop containing nucleotide triphosphate hydrolases"/>
    <property type="match status" value="2"/>
</dbReference>
<dbReference type="GO" id="GO:0005524">
    <property type="term" value="F:ATP binding"/>
    <property type="evidence" value="ECO:0007669"/>
    <property type="project" value="UniProtKB-KW"/>
</dbReference>
<feature type="transmembrane region" description="Helical" evidence="13">
    <location>
        <begin position="1218"/>
        <end position="1242"/>
    </location>
</feature>
<evidence type="ECO:0000256" key="5">
    <source>
        <dbReference type="ARBA" id="ARBA00022741"/>
    </source>
</evidence>
<evidence type="ECO:0000256" key="11">
    <source>
        <dbReference type="ARBA" id="ARBA00023180"/>
    </source>
</evidence>
<dbReference type="PROSITE" id="PS00211">
    <property type="entry name" value="ABC_TRANSPORTER_1"/>
    <property type="match status" value="1"/>
</dbReference>
<feature type="transmembrane region" description="Helical" evidence="13">
    <location>
        <begin position="641"/>
        <end position="663"/>
    </location>
</feature>
<comment type="catalytic activity">
    <reaction evidence="12">
        <text>ATP + H2O + phospholipidSide 1 = ADP + phosphate + phospholipidSide 2.</text>
        <dbReference type="EC" id="7.6.2.1"/>
    </reaction>
</comment>
<dbReference type="Pfam" id="PF23321">
    <property type="entry name" value="R1_ABCA1"/>
    <property type="match status" value="1"/>
</dbReference>
<dbReference type="GO" id="GO:0016887">
    <property type="term" value="F:ATP hydrolysis activity"/>
    <property type="evidence" value="ECO:0007669"/>
    <property type="project" value="InterPro"/>
</dbReference>
<dbReference type="Pfam" id="PF00005">
    <property type="entry name" value="ABC_tran"/>
    <property type="match status" value="2"/>
</dbReference>
<evidence type="ECO:0000259" key="14">
    <source>
        <dbReference type="PROSITE" id="PS50893"/>
    </source>
</evidence>
<dbReference type="InterPro" id="IPR003439">
    <property type="entry name" value="ABC_transporter-like_ATP-bd"/>
</dbReference>
<comment type="subcellular location">
    <subcellularLocation>
        <location evidence="1">Membrane</location>
        <topology evidence="1">Multi-pass membrane protein</topology>
    </subcellularLocation>
</comment>
<keyword evidence="11" id="KW-0325">Glycoprotein</keyword>
<reference evidence="15" key="2">
    <citation type="submission" date="2025-08" db="UniProtKB">
        <authorList>
            <consortium name="Ensembl"/>
        </authorList>
    </citation>
    <scope>IDENTIFICATION</scope>
</reference>
<dbReference type="Pfam" id="PF12698">
    <property type="entry name" value="ABC2_membrane_3"/>
    <property type="match status" value="2"/>
</dbReference>
<keyword evidence="5" id="KW-0547">Nucleotide-binding</keyword>
<evidence type="ECO:0000313" key="15">
    <source>
        <dbReference type="Ensembl" id="ENSENLP00000025503.1"/>
    </source>
</evidence>
<keyword evidence="4 13" id="KW-0812">Transmembrane</keyword>
<dbReference type="FunFam" id="3.40.50.300:FF:000232">
    <property type="entry name" value="ATP-binding cassette, sub-family A (ABC1), member 1"/>
    <property type="match status" value="1"/>
</dbReference>